<evidence type="ECO:0000313" key="2">
    <source>
        <dbReference type="Proteomes" id="UP001219525"/>
    </source>
</evidence>
<evidence type="ECO:0000313" key="1">
    <source>
        <dbReference type="EMBL" id="KAJ7196392.1"/>
    </source>
</evidence>
<organism evidence="1 2">
    <name type="scientific">Mycena pura</name>
    <dbReference type="NCBI Taxonomy" id="153505"/>
    <lineage>
        <taxon>Eukaryota</taxon>
        <taxon>Fungi</taxon>
        <taxon>Dikarya</taxon>
        <taxon>Basidiomycota</taxon>
        <taxon>Agaricomycotina</taxon>
        <taxon>Agaricomycetes</taxon>
        <taxon>Agaricomycetidae</taxon>
        <taxon>Agaricales</taxon>
        <taxon>Marasmiineae</taxon>
        <taxon>Mycenaceae</taxon>
        <taxon>Mycena</taxon>
    </lineage>
</organism>
<dbReference type="AlphaFoldDB" id="A0AAD6V028"/>
<name>A0AAD6V028_9AGAR</name>
<gene>
    <name evidence="1" type="ORF">GGX14DRAFT_403339</name>
</gene>
<sequence length="295" mass="31980">MSVELCPGYAHFRASQAYTVITTTGGHTRGGVRAVTKLPTTEEEGELGRREAQIQGQRGGAHLIQLSPTGMAGGGDPCTRLTPAGKFHGYSYPLAGAGSCAGNGWHRGVSSGSGAAVRRKQGGEGGVHRQQCHREACLTNKEGGSKNVRNAEATSPCGLEGHVHPKSSSQYFDRLFTACHPSPQKYTGFGLQNLMDHVTDFQKFIWRNQHTNTRAVLLSSAERRSSVLTRWFYASSRRVPALKISKFVFLPFGGPGKKGVHPPDVTVTEPNSFISQASVTYHVNKWSKYYSICQS</sequence>
<accession>A0AAD6V028</accession>
<dbReference type="Proteomes" id="UP001219525">
    <property type="component" value="Unassembled WGS sequence"/>
</dbReference>
<protein>
    <submittedName>
        <fullName evidence="1">Uncharacterized protein</fullName>
    </submittedName>
</protein>
<keyword evidence="2" id="KW-1185">Reference proteome</keyword>
<comment type="caution">
    <text evidence="1">The sequence shown here is derived from an EMBL/GenBank/DDBJ whole genome shotgun (WGS) entry which is preliminary data.</text>
</comment>
<proteinExistence type="predicted"/>
<dbReference type="EMBL" id="JARJCW010000084">
    <property type="protein sequence ID" value="KAJ7196392.1"/>
    <property type="molecule type" value="Genomic_DNA"/>
</dbReference>
<reference evidence="1" key="1">
    <citation type="submission" date="2023-03" db="EMBL/GenBank/DDBJ databases">
        <title>Massive genome expansion in bonnet fungi (Mycena s.s.) driven by repeated elements and novel gene families across ecological guilds.</title>
        <authorList>
            <consortium name="Lawrence Berkeley National Laboratory"/>
            <person name="Harder C.B."/>
            <person name="Miyauchi S."/>
            <person name="Viragh M."/>
            <person name="Kuo A."/>
            <person name="Thoen E."/>
            <person name="Andreopoulos B."/>
            <person name="Lu D."/>
            <person name="Skrede I."/>
            <person name="Drula E."/>
            <person name="Henrissat B."/>
            <person name="Morin E."/>
            <person name="Kohler A."/>
            <person name="Barry K."/>
            <person name="LaButti K."/>
            <person name="Morin E."/>
            <person name="Salamov A."/>
            <person name="Lipzen A."/>
            <person name="Mereny Z."/>
            <person name="Hegedus B."/>
            <person name="Baldrian P."/>
            <person name="Stursova M."/>
            <person name="Weitz H."/>
            <person name="Taylor A."/>
            <person name="Grigoriev I.V."/>
            <person name="Nagy L.G."/>
            <person name="Martin F."/>
            <person name="Kauserud H."/>
        </authorList>
    </citation>
    <scope>NUCLEOTIDE SEQUENCE</scope>
    <source>
        <strain evidence="1">9144</strain>
    </source>
</reference>